<accession>A0ABQ5MNU8</accession>
<dbReference type="InterPro" id="IPR000792">
    <property type="entry name" value="Tscrpt_reg_LuxR_C"/>
</dbReference>
<dbReference type="Proteomes" id="UP001209654">
    <property type="component" value="Unassembled WGS sequence"/>
</dbReference>
<dbReference type="PANTHER" id="PTHR44688:SF16">
    <property type="entry name" value="DNA-BINDING TRANSCRIPTIONAL ACTIVATOR DEVR_DOSR"/>
    <property type="match status" value="1"/>
</dbReference>
<dbReference type="Pfam" id="PF00196">
    <property type="entry name" value="GerE"/>
    <property type="match status" value="1"/>
</dbReference>
<dbReference type="PROSITE" id="PS50043">
    <property type="entry name" value="HTH_LUXR_2"/>
    <property type="match status" value="1"/>
</dbReference>
<dbReference type="PANTHER" id="PTHR44688">
    <property type="entry name" value="DNA-BINDING TRANSCRIPTIONAL ACTIVATOR DEVR_DOSR"/>
    <property type="match status" value="1"/>
</dbReference>
<keyword evidence="2" id="KW-0238">DNA-binding</keyword>
<reference evidence="6 7" key="1">
    <citation type="journal article" date="2023" name="Int. J. Syst. Evol. Microbiol.">
        <title>Arthrobacter mangrovi sp. nov., an actinobacterium isolated from the rhizosphere of a mangrove.</title>
        <authorList>
            <person name="Hamada M."/>
            <person name="Saitou S."/>
            <person name="Enomoto N."/>
            <person name="Nanri K."/>
            <person name="Hidaka K."/>
            <person name="Miura T."/>
            <person name="Tamura T."/>
        </authorList>
    </citation>
    <scope>NUCLEOTIDE SEQUENCE [LARGE SCALE GENOMIC DNA]</scope>
    <source>
        <strain evidence="6 7">NBRC 112813</strain>
    </source>
</reference>
<evidence type="ECO:0000256" key="2">
    <source>
        <dbReference type="ARBA" id="ARBA00023125"/>
    </source>
</evidence>
<organism evidence="6 7">
    <name type="scientific">Arthrobacter mangrovi</name>
    <dbReference type="NCBI Taxonomy" id="2966350"/>
    <lineage>
        <taxon>Bacteria</taxon>
        <taxon>Bacillati</taxon>
        <taxon>Actinomycetota</taxon>
        <taxon>Actinomycetes</taxon>
        <taxon>Micrococcales</taxon>
        <taxon>Micrococcaceae</taxon>
        <taxon>Arthrobacter</taxon>
    </lineage>
</organism>
<evidence type="ECO:0000256" key="3">
    <source>
        <dbReference type="ARBA" id="ARBA00023163"/>
    </source>
</evidence>
<sequence>MNPATSSRSSSCLPPAAAWGGLLGDAESVPPGRLLAAIAGAGGTGKSALLDELESRFAARGVEVRRIRDDQGCCALPTRGAVLVDSAQMLGDDALSRIHALVAAPEVSLVVAYRPRRISNALELLVRELEQHHAPVVLGPLTAVEVAERASRLQDVPEPEALARVVVEATGGLPWLVHRYLAAATAGWRGAFSKDNDSQLPPGLLDQLAYELDRLEPTLRQLLLLLAVGFDLSAAARPVEELGNPDLLVLEAKDAGLMLPDGRLVPLLRRALLETTPAHQLHGLQRALVDSLTAGGLPLGRAARPLAHNGLRDPRVAAALERAADRALPTQPGLAAELYDEARAAGAEGLETAARRAQAAYVLGDLDGAGRILDRLLVQDDAPDVLRAADVAAAMWAQRGMFLRGADVYRWLGPERAGASAPLAVVAMVATGDRHGAEEMAAAPPATGSPTLKAVAVRLMAQGTLATIGDAPAQVLPTLIRASDMMTASGSLDPVPELPAALAALAALHGGELEIADSVLTAAIDGGQGGTVGRRRLLLLRAWSRMLQDRPEGARAAMAEAAAVDHPVAPRDELLLLALDVGLARRTDDVPALVRAWRRAREGLLHVAIDLFSLLPLGELMVAAARLRETARLEPHLAEAWSLLDRLGDPPLWAVPLHWQAVQAGILSERPADLAPHAAALVRASRSNHLAAVLAAAGRAWVQVLSGQVEADAVETAARGLATVGLTWDGSRLAGHAAGRAEERRDTTRLLACARDLHPGSADTMDPVQAPAPAEPPLERRPAALGRAGLPPSLSQQADSGQSSRLSTRERDVARHVLAGKTYREIGEAMFISPRTAEHHIARIRRRLGASSRSELLDQLRLELVDEAPSSGGPPPPVP</sequence>
<keyword evidence="3" id="KW-0804">Transcription</keyword>
<protein>
    <submittedName>
        <fullName evidence="6">LuxR family transcriptional regulator</fullName>
    </submittedName>
</protein>
<proteinExistence type="predicted"/>
<feature type="compositionally biased region" description="Polar residues" evidence="4">
    <location>
        <begin position="793"/>
        <end position="806"/>
    </location>
</feature>
<evidence type="ECO:0000256" key="4">
    <source>
        <dbReference type="SAM" id="MobiDB-lite"/>
    </source>
</evidence>
<evidence type="ECO:0000256" key="1">
    <source>
        <dbReference type="ARBA" id="ARBA00023015"/>
    </source>
</evidence>
<dbReference type="EMBL" id="BRVS01000001">
    <property type="protein sequence ID" value="GLB65626.1"/>
    <property type="molecule type" value="Genomic_DNA"/>
</dbReference>
<feature type="region of interest" description="Disordered" evidence="4">
    <location>
        <begin position="758"/>
        <end position="813"/>
    </location>
</feature>
<dbReference type="InterPro" id="IPR016032">
    <property type="entry name" value="Sig_transdc_resp-reg_C-effctor"/>
</dbReference>
<dbReference type="CDD" id="cd06170">
    <property type="entry name" value="LuxR_C_like"/>
    <property type="match status" value="1"/>
</dbReference>
<name>A0ABQ5MNU8_9MICC</name>
<dbReference type="SUPFAM" id="SSF46894">
    <property type="entry name" value="C-terminal effector domain of the bipartite response regulators"/>
    <property type="match status" value="1"/>
</dbReference>
<keyword evidence="1" id="KW-0805">Transcription regulation</keyword>
<keyword evidence="7" id="KW-1185">Reference proteome</keyword>
<dbReference type="SMART" id="SM00421">
    <property type="entry name" value="HTH_LUXR"/>
    <property type="match status" value="1"/>
</dbReference>
<dbReference type="PRINTS" id="PR00038">
    <property type="entry name" value="HTHLUXR"/>
</dbReference>
<dbReference type="Gene3D" id="1.10.10.10">
    <property type="entry name" value="Winged helix-like DNA-binding domain superfamily/Winged helix DNA-binding domain"/>
    <property type="match status" value="1"/>
</dbReference>
<evidence type="ECO:0000313" key="6">
    <source>
        <dbReference type="EMBL" id="GLB65626.1"/>
    </source>
</evidence>
<feature type="domain" description="HTH luxR-type" evidence="5">
    <location>
        <begin position="799"/>
        <end position="864"/>
    </location>
</feature>
<evidence type="ECO:0000313" key="7">
    <source>
        <dbReference type="Proteomes" id="UP001209654"/>
    </source>
</evidence>
<comment type="caution">
    <text evidence="6">The sequence shown here is derived from an EMBL/GenBank/DDBJ whole genome shotgun (WGS) entry which is preliminary data.</text>
</comment>
<dbReference type="InterPro" id="IPR036388">
    <property type="entry name" value="WH-like_DNA-bd_sf"/>
</dbReference>
<evidence type="ECO:0000259" key="5">
    <source>
        <dbReference type="PROSITE" id="PS50043"/>
    </source>
</evidence>
<gene>
    <name evidence="6" type="ORF">AHIS1636_00650</name>
</gene>